<comment type="similarity">
    <text evidence="2 6">Belongs to the ABC-3 integral membrane protein family.</text>
</comment>
<name>A0A1B4XY69_MYCUL</name>
<dbReference type="Proteomes" id="UP000218067">
    <property type="component" value="Chromosome"/>
</dbReference>
<reference evidence="8 9" key="1">
    <citation type="submission" date="2016-08" db="EMBL/GenBank/DDBJ databases">
        <title>Complete genome sequence of Mycobacterium shinshuense, a subspecies of M. ulcerans.</title>
        <authorList>
            <person name="Yoshida M."/>
            <person name="Ogura Y."/>
            <person name="Hayashi T."/>
            <person name="Hoshino Y."/>
        </authorList>
    </citation>
    <scope>NUCLEOTIDE SEQUENCE [LARGE SCALE GENOMIC DNA]</scope>
    <source>
        <strain evidence="9">ATCC 33728</strain>
    </source>
</reference>
<comment type="subcellular location">
    <subcellularLocation>
        <location evidence="6">Cell membrane</location>
        <topology evidence="6">Multi-pass membrane protein</topology>
    </subcellularLocation>
    <subcellularLocation>
        <location evidence="1">Membrane</location>
        <topology evidence="1">Multi-pass membrane protein</topology>
    </subcellularLocation>
</comment>
<dbReference type="InterPro" id="IPR001626">
    <property type="entry name" value="ABC_TroCD"/>
</dbReference>
<dbReference type="AlphaFoldDB" id="A0A1B4XY69"/>
<evidence type="ECO:0000256" key="1">
    <source>
        <dbReference type="ARBA" id="ARBA00004141"/>
    </source>
</evidence>
<evidence type="ECO:0000256" key="6">
    <source>
        <dbReference type="RuleBase" id="RU003943"/>
    </source>
</evidence>
<dbReference type="Pfam" id="PF00950">
    <property type="entry name" value="ABC-3"/>
    <property type="match status" value="1"/>
</dbReference>
<feature type="transmembrane region" description="Helical" evidence="7">
    <location>
        <begin position="231"/>
        <end position="253"/>
    </location>
</feature>
<evidence type="ECO:0000256" key="2">
    <source>
        <dbReference type="ARBA" id="ARBA00008034"/>
    </source>
</evidence>
<gene>
    <name evidence="8" type="ORF">SHTP_0363</name>
</gene>
<dbReference type="GO" id="GO:0055085">
    <property type="term" value="P:transmembrane transport"/>
    <property type="evidence" value="ECO:0007669"/>
    <property type="project" value="InterPro"/>
</dbReference>
<dbReference type="PANTHER" id="PTHR30477:SF0">
    <property type="entry name" value="METAL TRANSPORT SYSTEM MEMBRANE PROTEIN TM_0125-RELATED"/>
    <property type="match status" value="1"/>
</dbReference>
<sequence>MTNDRLVDMLDHLFAFDITAHLLRHDFVQQALIAAALLGLVAGLIGPFVVMRQMSFAVHGSSELSLTGAAFALLSGLPVGVGALVGSALAAALFGILGQRARERDSVIGVVLAFGMGLAVLFIHLYPGRTGTSFALLTGQIVGVGYSGLTMLALICVLVVAALAICYRPLLFATVDPEVAAARGVPVRTLSIVFAALVGVVAAQAVQIVGALLVMSLLITPAAAAARVVTAPAAAILTSVVFAEVAAVGGIVLSLTPRGTGVGVCGHHLLPDLSDLSTAGAPPLRQRLSWSHTVVKPGAPTCGRRWGS</sequence>
<evidence type="ECO:0000256" key="3">
    <source>
        <dbReference type="ARBA" id="ARBA00022692"/>
    </source>
</evidence>
<dbReference type="GO" id="GO:0043190">
    <property type="term" value="C:ATP-binding cassette (ABC) transporter complex"/>
    <property type="evidence" value="ECO:0007669"/>
    <property type="project" value="InterPro"/>
</dbReference>
<evidence type="ECO:0000313" key="8">
    <source>
        <dbReference type="EMBL" id="BAV39749.1"/>
    </source>
</evidence>
<feature type="transmembrane region" description="Helical" evidence="7">
    <location>
        <begin position="192"/>
        <end position="219"/>
    </location>
</feature>
<protein>
    <submittedName>
        <fullName evidence="8">Permease of an ABC-type transporter</fullName>
    </submittedName>
</protein>
<feature type="transmembrane region" description="Helical" evidence="7">
    <location>
        <begin position="31"/>
        <end position="50"/>
    </location>
</feature>
<keyword evidence="5 7" id="KW-0472">Membrane</keyword>
<evidence type="ECO:0000256" key="7">
    <source>
        <dbReference type="SAM" id="Phobius"/>
    </source>
</evidence>
<evidence type="ECO:0000256" key="5">
    <source>
        <dbReference type="ARBA" id="ARBA00023136"/>
    </source>
</evidence>
<keyword evidence="3 6" id="KW-0812">Transmembrane</keyword>
<keyword evidence="4 7" id="KW-1133">Transmembrane helix</keyword>
<organism evidence="8 9">
    <name type="scientific">Mycobacterium ulcerans subsp. shinshuense</name>
    <dbReference type="NCBI Taxonomy" id="1124626"/>
    <lineage>
        <taxon>Bacteria</taxon>
        <taxon>Bacillati</taxon>
        <taxon>Actinomycetota</taxon>
        <taxon>Actinomycetes</taxon>
        <taxon>Mycobacteriales</taxon>
        <taxon>Mycobacteriaceae</taxon>
        <taxon>Mycobacterium</taxon>
        <taxon>Mycobacterium ulcerans group</taxon>
    </lineage>
</organism>
<dbReference type="PANTHER" id="PTHR30477">
    <property type="entry name" value="ABC-TRANSPORTER METAL-BINDING PROTEIN"/>
    <property type="match status" value="1"/>
</dbReference>
<proteinExistence type="inferred from homology"/>
<dbReference type="Gene3D" id="1.10.3470.10">
    <property type="entry name" value="ABC transporter involved in vitamin B12 uptake, BtuC"/>
    <property type="match status" value="1"/>
</dbReference>
<accession>A0A1B4XY69</accession>
<dbReference type="EMBL" id="AP017624">
    <property type="protein sequence ID" value="BAV39749.1"/>
    <property type="molecule type" value="Genomic_DNA"/>
</dbReference>
<evidence type="ECO:0000313" key="9">
    <source>
        <dbReference type="Proteomes" id="UP000218067"/>
    </source>
</evidence>
<keyword evidence="6" id="KW-0813">Transport</keyword>
<feature type="transmembrane region" description="Helical" evidence="7">
    <location>
        <begin position="106"/>
        <end position="126"/>
    </location>
</feature>
<dbReference type="InterPro" id="IPR037294">
    <property type="entry name" value="ABC_BtuC-like"/>
</dbReference>
<feature type="transmembrane region" description="Helical" evidence="7">
    <location>
        <begin position="70"/>
        <end position="94"/>
    </location>
</feature>
<dbReference type="SUPFAM" id="SSF81345">
    <property type="entry name" value="ABC transporter involved in vitamin B12 uptake, BtuC"/>
    <property type="match status" value="1"/>
</dbReference>
<evidence type="ECO:0000256" key="4">
    <source>
        <dbReference type="ARBA" id="ARBA00022989"/>
    </source>
</evidence>
<feature type="transmembrane region" description="Helical" evidence="7">
    <location>
        <begin position="146"/>
        <end position="171"/>
    </location>
</feature>